<evidence type="ECO:0000259" key="6">
    <source>
        <dbReference type="Pfam" id="PF00710"/>
    </source>
</evidence>
<name>A0A177P5L1_9GAMM</name>
<feature type="binding site" evidence="3">
    <location>
        <begin position="92"/>
        <end position="93"/>
    </location>
    <ligand>
        <name>substrate</name>
    </ligand>
</feature>
<dbReference type="GO" id="GO:0004067">
    <property type="term" value="F:asparaginase activity"/>
    <property type="evidence" value="ECO:0007669"/>
    <property type="project" value="UniProtKB-UniRule"/>
</dbReference>
<evidence type="ECO:0000313" key="8">
    <source>
        <dbReference type="Proteomes" id="UP000077628"/>
    </source>
</evidence>
<dbReference type="InterPro" id="IPR020827">
    <property type="entry name" value="Asparaginase/glutaminase_AS1"/>
</dbReference>
<evidence type="ECO:0000256" key="3">
    <source>
        <dbReference type="PIRSR" id="PIRSR001220-2"/>
    </source>
</evidence>
<comment type="similarity">
    <text evidence="1">Belongs to the asparaginase 1 family.</text>
</comment>
<dbReference type="InterPro" id="IPR027473">
    <property type="entry name" value="L-asparaginase_C"/>
</dbReference>
<evidence type="ECO:0000256" key="4">
    <source>
        <dbReference type="PROSITE-ProRule" id="PRU10099"/>
    </source>
</evidence>
<proteinExistence type="inferred from homology"/>
<evidence type="ECO:0000256" key="5">
    <source>
        <dbReference type="PROSITE-ProRule" id="PRU10100"/>
    </source>
</evidence>
<dbReference type="EMBL" id="LUUK01000044">
    <property type="protein sequence ID" value="OAI24709.1"/>
    <property type="molecule type" value="Genomic_DNA"/>
</dbReference>
<dbReference type="Pfam" id="PF00710">
    <property type="entry name" value="Asparaginase"/>
    <property type="match status" value="1"/>
</dbReference>
<dbReference type="STRING" id="702114.A1355_20395"/>
<feature type="active site" evidence="5">
    <location>
        <position position="92"/>
    </location>
</feature>
<dbReference type="PANTHER" id="PTHR11707:SF28">
    <property type="entry name" value="60 KDA LYSOPHOSPHOLIPASE"/>
    <property type="match status" value="1"/>
</dbReference>
<dbReference type="OrthoDB" id="9788068at2"/>
<dbReference type="PANTHER" id="PTHR11707">
    <property type="entry name" value="L-ASPARAGINASE"/>
    <property type="match status" value="1"/>
</dbReference>
<feature type="domain" description="L-asparaginase N-terminal" evidence="6">
    <location>
        <begin position="4"/>
        <end position="149"/>
    </location>
</feature>
<sequence>MKKNILVVFTGGTIGSKSEAGTINTSADAGFALLQRYRQSHPDIAETVTFSSMQPFGILSENLHPSHWRSMVSAIEALDLASFAGIIVTHGTDTLAFSAAMLALYFNRLPIPLVLVSSDKPLADPRANGLDNFSCAVSYIRDIGTAGVFAAYRNPGGAMHLHLASRLASCLPLGSDFISAQSRPYATYSFDGFEFHHPLPARSPYALKPDFSKKLLVIRPYPGLNYRDFRLDGCDAVLHDLYHSGTACVSAEAGAQYNLIEFAAACRQRGIPLYLAPALYSDDAYASTRALLAAGAEMIWNMSLEAAYAKLMLALANFGSPQAISAFLSADVAWEHLS</sequence>
<feature type="active site" evidence="4">
    <location>
        <position position="13"/>
    </location>
</feature>
<feature type="active site" description="O-isoaspartyl threonine intermediate" evidence="2">
    <location>
        <position position="13"/>
    </location>
</feature>
<dbReference type="InterPro" id="IPR037152">
    <property type="entry name" value="L-asparaginase_N_sf"/>
</dbReference>
<dbReference type="Gene3D" id="3.40.50.40">
    <property type="match status" value="1"/>
</dbReference>
<protein>
    <submittedName>
        <fullName evidence="7">Asparaginase</fullName>
    </submittedName>
</protein>
<dbReference type="GO" id="GO:0006520">
    <property type="term" value="P:amino acid metabolic process"/>
    <property type="evidence" value="ECO:0007669"/>
    <property type="project" value="InterPro"/>
</dbReference>
<dbReference type="PROSITE" id="PS51732">
    <property type="entry name" value="ASN_GLN_ASE_3"/>
    <property type="match status" value="1"/>
</dbReference>
<accession>A0A177P5L1</accession>
<dbReference type="Proteomes" id="UP000077628">
    <property type="component" value="Unassembled WGS sequence"/>
</dbReference>
<dbReference type="SMART" id="SM00870">
    <property type="entry name" value="Asparaginase"/>
    <property type="match status" value="1"/>
</dbReference>
<dbReference type="InterPro" id="IPR027475">
    <property type="entry name" value="Asparaginase/glutaminase_AS2"/>
</dbReference>
<organism evidence="7 8">
    <name type="scientific">Methylomonas koyamae</name>
    <dbReference type="NCBI Taxonomy" id="702114"/>
    <lineage>
        <taxon>Bacteria</taxon>
        <taxon>Pseudomonadati</taxon>
        <taxon>Pseudomonadota</taxon>
        <taxon>Gammaproteobacteria</taxon>
        <taxon>Methylococcales</taxon>
        <taxon>Methylococcaceae</taxon>
        <taxon>Methylomonas</taxon>
    </lineage>
</organism>
<dbReference type="PIRSF" id="PIRSF500176">
    <property type="entry name" value="L_ASNase"/>
    <property type="match status" value="1"/>
</dbReference>
<dbReference type="InterPro" id="IPR027474">
    <property type="entry name" value="L-asparaginase_N"/>
</dbReference>
<dbReference type="Gene3D" id="3.40.50.1170">
    <property type="entry name" value="L-asparaginase, N-terminal domain"/>
    <property type="match status" value="1"/>
</dbReference>
<dbReference type="SUPFAM" id="SSF53774">
    <property type="entry name" value="Glutaminase/Asparaginase"/>
    <property type="match status" value="1"/>
</dbReference>
<dbReference type="PIRSF" id="PIRSF001220">
    <property type="entry name" value="L-ASNase_gatD"/>
    <property type="match status" value="1"/>
</dbReference>
<dbReference type="PROSITE" id="PS00917">
    <property type="entry name" value="ASN_GLN_ASE_2"/>
    <property type="match status" value="1"/>
</dbReference>
<evidence type="ECO:0000256" key="2">
    <source>
        <dbReference type="PIRSR" id="PIRSR001220-1"/>
    </source>
</evidence>
<reference evidence="8" key="1">
    <citation type="submission" date="2016-03" db="EMBL/GenBank/DDBJ databases">
        <authorList>
            <person name="Heylen K."/>
            <person name="De Vos P."/>
            <person name="Vekeman B."/>
        </authorList>
    </citation>
    <scope>NUCLEOTIDE SEQUENCE [LARGE SCALE GENOMIC DNA]</scope>
    <source>
        <strain evidence="8">R-45383</strain>
    </source>
</reference>
<dbReference type="PRINTS" id="PR00139">
    <property type="entry name" value="ASNGLNASE"/>
</dbReference>
<dbReference type="InterPro" id="IPR006034">
    <property type="entry name" value="Asparaginase/glutaminase-like"/>
</dbReference>
<evidence type="ECO:0000313" key="7">
    <source>
        <dbReference type="EMBL" id="OAI24709.1"/>
    </source>
</evidence>
<dbReference type="PROSITE" id="PS00144">
    <property type="entry name" value="ASN_GLN_ASE_1"/>
    <property type="match status" value="1"/>
</dbReference>
<dbReference type="InterPro" id="IPR036152">
    <property type="entry name" value="Asp/glu_Ase-like_sf"/>
</dbReference>
<feature type="binding site" evidence="3">
    <location>
        <position position="60"/>
    </location>
    <ligand>
        <name>substrate</name>
    </ligand>
</feature>
<comment type="caution">
    <text evidence="7">The sequence shown here is derived from an EMBL/GenBank/DDBJ whole genome shotgun (WGS) entry which is preliminary data.</text>
</comment>
<dbReference type="AlphaFoldDB" id="A0A177P5L1"/>
<keyword evidence="8" id="KW-1185">Reference proteome</keyword>
<gene>
    <name evidence="7" type="ORF">A1355_20395</name>
</gene>
<dbReference type="RefSeq" id="WP_064025352.1">
    <property type="nucleotide sequence ID" value="NZ_LUUK01000044.1"/>
</dbReference>
<evidence type="ECO:0000256" key="1">
    <source>
        <dbReference type="ARBA" id="ARBA00010518"/>
    </source>
</evidence>